<organism evidence="2 3">
    <name type="scientific">Halocaridina rubra</name>
    <name type="common">Hawaiian red shrimp</name>
    <dbReference type="NCBI Taxonomy" id="373956"/>
    <lineage>
        <taxon>Eukaryota</taxon>
        <taxon>Metazoa</taxon>
        <taxon>Ecdysozoa</taxon>
        <taxon>Arthropoda</taxon>
        <taxon>Crustacea</taxon>
        <taxon>Multicrustacea</taxon>
        <taxon>Malacostraca</taxon>
        <taxon>Eumalacostraca</taxon>
        <taxon>Eucarida</taxon>
        <taxon>Decapoda</taxon>
        <taxon>Pleocyemata</taxon>
        <taxon>Caridea</taxon>
        <taxon>Atyoidea</taxon>
        <taxon>Atyidae</taxon>
        <taxon>Halocaridina</taxon>
    </lineage>
</organism>
<dbReference type="Proteomes" id="UP001381693">
    <property type="component" value="Unassembled WGS sequence"/>
</dbReference>
<evidence type="ECO:0000313" key="3">
    <source>
        <dbReference type="Proteomes" id="UP001381693"/>
    </source>
</evidence>
<gene>
    <name evidence="2" type="ORF">SK128_022638</name>
</gene>
<proteinExistence type="predicted"/>
<evidence type="ECO:0000256" key="1">
    <source>
        <dbReference type="SAM" id="MobiDB-lite"/>
    </source>
</evidence>
<keyword evidence="3" id="KW-1185">Reference proteome</keyword>
<accession>A0AAN9AEA5</accession>
<protein>
    <submittedName>
        <fullName evidence="2">Uncharacterized protein</fullName>
    </submittedName>
</protein>
<name>A0AAN9AEA5_HALRR</name>
<dbReference type="EMBL" id="JAXCGZ010000750">
    <property type="protein sequence ID" value="KAK7085598.1"/>
    <property type="molecule type" value="Genomic_DNA"/>
</dbReference>
<sequence>MRSKSGGALGPIRETRGPEFQSSLSGICTHSDPEISERLTSLVRLPFGTVDQKIIYLIDREGEQKGSALINKEGRETHAFVLYLTNP</sequence>
<evidence type="ECO:0000313" key="2">
    <source>
        <dbReference type="EMBL" id="KAK7085598.1"/>
    </source>
</evidence>
<reference evidence="2 3" key="1">
    <citation type="submission" date="2023-11" db="EMBL/GenBank/DDBJ databases">
        <title>Halocaridina rubra genome assembly.</title>
        <authorList>
            <person name="Smith C."/>
        </authorList>
    </citation>
    <scope>NUCLEOTIDE SEQUENCE [LARGE SCALE GENOMIC DNA]</scope>
    <source>
        <strain evidence="2">EP-1</strain>
        <tissue evidence="2">Whole</tissue>
    </source>
</reference>
<dbReference type="AlphaFoldDB" id="A0AAN9AEA5"/>
<feature type="region of interest" description="Disordered" evidence="1">
    <location>
        <begin position="1"/>
        <end position="27"/>
    </location>
</feature>
<comment type="caution">
    <text evidence="2">The sequence shown here is derived from an EMBL/GenBank/DDBJ whole genome shotgun (WGS) entry which is preliminary data.</text>
</comment>